<evidence type="ECO:0000313" key="4">
    <source>
        <dbReference type="Proteomes" id="UP000182719"/>
    </source>
</evidence>
<keyword evidence="2" id="KW-0472">Membrane</keyword>
<sequence>MASHAHVSSVPASSPAAPPRPPGRKMVSWLDPLLLAKTGLRASISATIGKQADRRLLDALAAPEVKPYDFSVDATGNPREELWFDYVSDLGDGWDSTYAVAQAVSHPTLAVRDDSGATYETRGGELLVFGGDEVYPAASVAEYVERTLQPWVCAIRGQRRPPHLFAVPGNHDWYDGLVSFMRLFCQGRTLDGFKTHQRRSYFSVKLPQGWWLLGVDMQLESDIDRPQVSYFEELAKQMREGDRIILCLAEPAWLAAQTHSQESRFRLENNLRYLEEHVLGKKVSVFLAGDIHHYQRHANAEGRQKIVAGGGGAFLHPTHAYRTEATLREGFTPRKSFPSPQESRRLCWRNLGLAATSPRFGLLTGLLYLLLAWALPVNLGDANVPQSLGLVGLTLLSSPGLVLITVLALLGLIGFADKSFGRWRWAAGGLHGLAHLAAVFLLAVGVAHLMGSVLHLPFRSPGRDLLSAGLFFVGGFLAGPTLMGLYLLLSLNVFGAHANEAFSSLAIPDWKNFIRLHIGKNGELSIFPVGIRRVPRAWKPGETAREPAWIADPQERRATPPALIEPPIVL</sequence>
<evidence type="ECO:0000313" key="3">
    <source>
        <dbReference type="EMBL" id="SEM16169.1"/>
    </source>
</evidence>
<evidence type="ECO:0008006" key="5">
    <source>
        <dbReference type="Google" id="ProtNLM"/>
    </source>
</evidence>
<keyword evidence="2" id="KW-1133">Transmembrane helix</keyword>
<feature type="transmembrane region" description="Helical" evidence="2">
    <location>
        <begin position="425"/>
        <end position="450"/>
    </location>
</feature>
<evidence type="ECO:0000256" key="1">
    <source>
        <dbReference type="SAM" id="MobiDB-lite"/>
    </source>
</evidence>
<keyword evidence="2" id="KW-0812">Transmembrane</keyword>
<feature type="compositionally biased region" description="Low complexity" evidence="1">
    <location>
        <begin position="1"/>
        <end position="15"/>
    </location>
</feature>
<organism evidence="3 4">
    <name type="scientific">Stigmatella aurantiaca</name>
    <dbReference type="NCBI Taxonomy" id="41"/>
    <lineage>
        <taxon>Bacteria</taxon>
        <taxon>Pseudomonadati</taxon>
        <taxon>Myxococcota</taxon>
        <taxon>Myxococcia</taxon>
        <taxon>Myxococcales</taxon>
        <taxon>Cystobacterineae</taxon>
        <taxon>Archangiaceae</taxon>
        <taxon>Stigmatella</taxon>
    </lineage>
</organism>
<protein>
    <recommendedName>
        <fullName evidence="5">Calcineurin-like phosphoesterase domain-containing protein</fullName>
    </recommendedName>
</protein>
<dbReference type="PANTHER" id="PTHR34211">
    <property type="entry name" value="CALCINEURIN-LIKE METALLO-PHOSPHOESTERASE SUPERFAMILY PROTEIN"/>
    <property type="match status" value="1"/>
</dbReference>
<dbReference type="PANTHER" id="PTHR34211:SF3">
    <property type="entry name" value="CALCINEURIN-LIKE METALLO-PHOSPHOESTERASE SUPERFAMILY PROTEIN"/>
    <property type="match status" value="1"/>
</dbReference>
<feature type="region of interest" description="Disordered" evidence="1">
    <location>
        <begin position="1"/>
        <end position="23"/>
    </location>
</feature>
<evidence type="ECO:0000256" key="2">
    <source>
        <dbReference type="SAM" id="Phobius"/>
    </source>
</evidence>
<accession>A0A1H7W4X9</accession>
<dbReference type="Proteomes" id="UP000182719">
    <property type="component" value="Unassembled WGS sequence"/>
</dbReference>
<dbReference type="Gene3D" id="3.60.21.10">
    <property type="match status" value="1"/>
</dbReference>
<dbReference type="EMBL" id="FOAP01000012">
    <property type="protein sequence ID" value="SEM16169.1"/>
    <property type="molecule type" value="Genomic_DNA"/>
</dbReference>
<dbReference type="SUPFAM" id="SSF56300">
    <property type="entry name" value="Metallo-dependent phosphatases"/>
    <property type="match status" value="1"/>
</dbReference>
<feature type="transmembrane region" description="Helical" evidence="2">
    <location>
        <begin position="351"/>
        <end position="375"/>
    </location>
</feature>
<reference evidence="4" key="1">
    <citation type="submission" date="2016-10" db="EMBL/GenBank/DDBJ databases">
        <authorList>
            <person name="Varghese N."/>
            <person name="Submissions S."/>
        </authorList>
    </citation>
    <scope>NUCLEOTIDE SEQUENCE [LARGE SCALE GENOMIC DNA]</scope>
    <source>
        <strain evidence="4">DSM 17044</strain>
    </source>
</reference>
<gene>
    <name evidence="3" type="ORF">SAMN05444354_112140</name>
</gene>
<keyword evidence="4" id="KW-1185">Reference proteome</keyword>
<name>A0A1H7W4X9_STIAU</name>
<dbReference type="AlphaFoldDB" id="A0A1H7W4X9"/>
<proteinExistence type="predicted"/>
<dbReference type="InterPro" id="IPR029052">
    <property type="entry name" value="Metallo-depent_PP-like"/>
</dbReference>
<feature type="transmembrane region" description="Helical" evidence="2">
    <location>
        <begin position="387"/>
        <end position="413"/>
    </location>
</feature>
<feature type="transmembrane region" description="Helical" evidence="2">
    <location>
        <begin position="470"/>
        <end position="489"/>
    </location>
</feature>